<proteinExistence type="predicted"/>
<dbReference type="InterPro" id="IPR051745">
    <property type="entry name" value="Intracell_Transport_Effector"/>
</dbReference>
<dbReference type="GO" id="GO:0006886">
    <property type="term" value="P:intracellular protein transport"/>
    <property type="evidence" value="ECO:0007669"/>
    <property type="project" value="InterPro"/>
</dbReference>
<dbReference type="PANTHER" id="PTHR14555">
    <property type="entry name" value="MYELIN-ASSOCIATED OLIGODENDROCYTIC BASIC PROTEIN MOBP -RELATED"/>
    <property type="match status" value="1"/>
</dbReference>
<evidence type="ECO:0000256" key="1">
    <source>
        <dbReference type="SAM" id="MobiDB-lite"/>
    </source>
</evidence>
<feature type="region of interest" description="Disordered" evidence="1">
    <location>
        <begin position="146"/>
        <end position="196"/>
    </location>
</feature>
<gene>
    <name evidence="3" type="primary">MLPH</name>
</gene>
<dbReference type="Ensembl" id="ENSMMST00000008959.1">
    <property type="protein sequence ID" value="ENSMMSP00000008098.1"/>
    <property type="gene ID" value="ENSMMSG00000006245.1"/>
</dbReference>
<dbReference type="GO" id="GO:0030864">
    <property type="term" value="C:cortical actin cytoskeleton"/>
    <property type="evidence" value="ECO:0007669"/>
    <property type="project" value="TreeGrafter"/>
</dbReference>
<feature type="compositionally biased region" description="Basic and acidic residues" evidence="1">
    <location>
        <begin position="436"/>
        <end position="445"/>
    </location>
</feature>
<dbReference type="InterPro" id="IPR011011">
    <property type="entry name" value="Znf_FYVE_PHD"/>
</dbReference>
<dbReference type="InterPro" id="IPR037442">
    <property type="entry name" value="Melanophilin_FYVE-rel_dom"/>
</dbReference>
<dbReference type="GO" id="GO:0017022">
    <property type="term" value="F:myosin binding"/>
    <property type="evidence" value="ECO:0007669"/>
    <property type="project" value="TreeGrafter"/>
</dbReference>
<feature type="compositionally biased region" description="Acidic residues" evidence="1">
    <location>
        <begin position="159"/>
        <end position="170"/>
    </location>
</feature>
<reference evidence="3" key="1">
    <citation type="submission" date="2025-08" db="UniProtKB">
        <authorList>
            <consortium name="Ensembl"/>
        </authorList>
    </citation>
    <scope>IDENTIFICATION</scope>
</reference>
<dbReference type="Pfam" id="PF02318">
    <property type="entry name" value="FYVE_2"/>
    <property type="match status" value="1"/>
</dbReference>
<keyword evidence="4" id="KW-1185">Reference proteome</keyword>
<dbReference type="GO" id="GO:0003779">
    <property type="term" value="F:actin binding"/>
    <property type="evidence" value="ECO:0007669"/>
    <property type="project" value="TreeGrafter"/>
</dbReference>
<dbReference type="CDD" id="cd15752">
    <property type="entry name" value="FYVE_SlaC2-a"/>
    <property type="match status" value="1"/>
</dbReference>
<feature type="region of interest" description="Disordered" evidence="1">
    <location>
        <begin position="280"/>
        <end position="361"/>
    </location>
</feature>
<protein>
    <submittedName>
        <fullName evidence="3">Melanophilin</fullName>
    </submittedName>
</protein>
<organism evidence="3 4">
    <name type="scientific">Moschus moschiferus</name>
    <name type="common">Siberian musk deer</name>
    <name type="synonym">Moschus sibiricus</name>
    <dbReference type="NCBI Taxonomy" id="68415"/>
    <lineage>
        <taxon>Eukaryota</taxon>
        <taxon>Metazoa</taxon>
        <taxon>Chordata</taxon>
        <taxon>Craniata</taxon>
        <taxon>Vertebrata</taxon>
        <taxon>Euteleostomi</taxon>
        <taxon>Mammalia</taxon>
        <taxon>Eutheria</taxon>
        <taxon>Laurasiatheria</taxon>
        <taxon>Artiodactyla</taxon>
        <taxon>Ruminantia</taxon>
        <taxon>Pecora</taxon>
        <taxon>Moschidae</taxon>
        <taxon>Moschus</taxon>
    </lineage>
</organism>
<dbReference type="FunFam" id="3.30.40.10:FF:000018">
    <property type="entry name" value="Synaptotagmin-like 5, isoform CRA_a"/>
    <property type="match status" value="1"/>
</dbReference>
<dbReference type="InterPro" id="IPR010911">
    <property type="entry name" value="Rab_BD"/>
</dbReference>
<feature type="region of interest" description="Disordered" evidence="1">
    <location>
        <begin position="427"/>
        <end position="479"/>
    </location>
</feature>
<name>A0A8C6CY70_MOSMO</name>
<dbReference type="SUPFAM" id="SSF57903">
    <property type="entry name" value="FYVE/PHD zinc finger"/>
    <property type="match status" value="1"/>
</dbReference>
<dbReference type="Proteomes" id="UP000694544">
    <property type="component" value="Unplaced"/>
</dbReference>
<dbReference type="InterPro" id="IPR041282">
    <property type="entry name" value="FYVE_2"/>
</dbReference>
<dbReference type="PANTHER" id="PTHR14555:SF1">
    <property type="entry name" value="MELANOPHILIN"/>
    <property type="match status" value="1"/>
</dbReference>
<dbReference type="GO" id="GO:0031267">
    <property type="term" value="F:small GTPase binding"/>
    <property type="evidence" value="ECO:0007669"/>
    <property type="project" value="InterPro"/>
</dbReference>
<dbReference type="PROSITE" id="PS50916">
    <property type="entry name" value="RABBD"/>
    <property type="match status" value="1"/>
</dbReference>
<evidence type="ECO:0000259" key="2">
    <source>
        <dbReference type="PROSITE" id="PS50916"/>
    </source>
</evidence>
<dbReference type="InterPro" id="IPR013083">
    <property type="entry name" value="Znf_RING/FYVE/PHD"/>
</dbReference>
<sequence>MGKTLDLSKLTDEEAKHVWEVVQRDLDLRRKEEERLEGLKGKIKKENSKRELLSDTANLNNTHCARCLQPYRLLETPKRQCLDCHLFTCRGCGHPHAEEQGWLCDPCHLARVVKKGSLEWYYRHVRARFKRFGSAQVVRSLCGRLRGAGGPEQMPGDPSGEEEQTDEDGEGTQTQAQPLGSQALTDDPCVEETTSQEAGVLDQADARALGCHSHPEEQRVGLPPAGPDELSELCLPGESCTAGPGVTAPPGTNILRNEQLPSQCLADVDTSDEESIWAQRVASHHPRQKGWIASESQHPGGNEPTDADVEEAALKRKLEELTSHISDQGGSSVEEEEEGTDAGAEMDRSKNIQDHPGATREVLNIESRIAALQAAGLTVRPSGKPQRKSNLPIFLPRLVRKSGQSLKDPNADPLDEAEVEAVPCLVRRKLSNYPKSQDKDDDSFSRKSVYRGSLTQRNPNGRKTAANHSFAKPVMTHQP</sequence>
<evidence type="ECO:0000313" key="3">
    <source>
        <dbReference type="Ensembl" id="ENSMMSP00000008098.1"/>
    </source>
</evidence>
<reference evidence="3" key="2">
    <citation type="submission" date="2025-09" db="UniProtKB">
        <authorList>
            <consortium name="Ensembl"/>
        </authorList>
    </citation>
    <scope>IDENTIFICATION</scope>
</reference>
<dbReference type="AlphaFoldDB" id="A0A8C6CY70"/>
<feature type="domain" description="RabBD" evidence="2">
    <location>
        <begin position="4"/>
        <end position="124"/>
    </location>
</feature>
<accession>A0A8C6CY70</accession>
<dbReference type="GeneTree" id="ENSGT00950000183138"/>
<evidence type="ECO:0000313" key="4">
    <source>
        <dbReference type="Proteomes" id="UP000694544"/>
    </source>
</evidence>
<feature type="compositionally biased region" description="Basic and acidic residues" evidence="1">
    <location>
        <begin position="312"/>
        <end position="322"/>
    </location>
</feature>
<dbReference type="Gene3D" id="3.30.40.10">
    <property type="entry name" value="Zinc/RING finger domain, C3HC4 (zinc finger)"/>
    <property type="match status" value="1"/>
</dbReference>